<organism evidence="1">
    <name type="scientific">Candidatus Iainarchaeum sp</name>
    <dbReference type="NCBI Taxonomy" id="3101447"/>
    <lineage>
        <taxon>Archaea</taxon>
        <taxon>Candidatus Iainarchaeota</taxon>
        <taxon>Candidatus Iainarchaeia</taxon>
        <taxon>Candidatus Iainarchaeales</taxon>
        <taxon>Candidatus Iainarchaeaceae</taxon>
        <taxon>Candidatus Iainarchaeum</taxon>
    </lineage>
</organism>
<protein>
    <submittedName>
        <fullName evidence="1">Uncharacterized protein</fullName>
    </submittedName>
</protein>
<proteinExistence type="predicted"/>
<gene>
    <name evidence="1" type="ORF">IPJ89_05635</name>
</gene>
<dbReference type="Proteomes" id="UP000596004">
    <property type="component" value="Chromosome"/>
</dbReference>
<name>A0A7T9DJQ1_9ARCH</name>
<dbReference type="EMBL" id="CP064981">
    <property type="protein sequence ID" value="QQR92598.1"/>
    <property type="molecule type" value="Genomic_DNA"/>
</dbReference>
<accession>A0A7T9DJQ1</accession>
<dbReference type="AlphaFoldDB" id="A0A7T9DJQ1"/>
<evidence type="ECO:0000313" key="1">
    <source>
        <dbReference type="EMBL" id="QQR92598.1"/>
    </source>
</evidence>
<reference evidence="1" key="1">
    <citation type="submission" date="2020-11" db="EMBL/GenBank/DDBJ databases">
        <title>Connecting structure to function with the recovery of over 1000 high-quality activated sludge metagenome-assembled genomes encoding full-length rRNA genes using long-read sequencing.</title>
        <authorList>
            <person name="Singleton C.M."/>
            <person name="Petriglieri F."/>
            <person name="Kristensen J.M."/>
            <person name="Kirkegaard R.H."/>
            <person name="Michaelsen T.Y."/>
            <person name="Andersen M.H."/>
            <person name="Karst S.M."/>
            <person name="Dueholm M.S."/>
            <person name="Nielsen P.H."/>
            <person name="Albertsen M."/>
        </authorList>
    </citation>
    <scope>NUCLEOTIDE SEQUENCE</scope>
    <source>
        <strain evidence="1">Fred_18-Q3-R57-64_BAT3C.431</strain>
    </source>
</reference>
<sequence length="210" mass="24882">MPRPGVRPRRSQVELQKAYLERMHRRFHGLRYMRGEKIPFRDKARELQEEGIVRPRVKDDPLRKRSLMEPTPSTLYAYYAQGYATVRPWNKLSAVERRKLGQSVVVAMADMLRANRERVTPATLLSKLKEEINEREWWATEATPTHKQRDETHEAWQMNRTAFGGLPIAMNSRAFWRNYLRFTDLLRSIYDEISYYGKHAREGLKGFGEI</sequence>